<evidence type="ECO:0000256" key="1">
    <source>
        <dbReference type="SAM" id="MobiDB-lite"/>
    </source>
</evidence>
<sequence length="760" mass="86662">MNRVEFDQLIDLATQAFYASYDENAPNFPLPLQKFLQTFNRCLSRYKDEETGIDPFSIFQQASTLAKFSPRQFQNEMARQLNAIFAVSYPLVESPSKKYTPKPTALASESQKASEQPDEGQEADVVIVGGGPIGYAQALGFKKLNPELQVVVLEKYPVFKRKHTLVLQPKQLENYMKAADLTNEPRLTALLKQLRKHPHVRTNVLQETLKEIATDYGVKTVITEVKPDTIEQQLFRYHPKLIVGADGTHSVVNQQLFPRNNQIKHEVDYAMQLRYEIDGDVETHWDRSIEFYQKLARQGLVATEQIGHYDPKTGKTPVTVQLIITKQDFERLDGIATAADPIELFGRKKNAHLLPNDLKKFITGYIAERIKLLDPTSGQGIDNDSIKISVNELPALRVQDTHTLFNDTDISLNGDSALGLSYFKGLNAGLEALAKYFVTLKPAIQQGLTHKSLLYRSLAQYQEWFSSYADKKVAEVKEYSVLKVRSFRKVVKAYQGIKFGFSQMEYDVDQEPLVDSYYKLLTNASSREKVELDFYPHRSYDPNIKLGQFDYVPIRYSLKKIGKLFFDFFKPYKGDYQFVQDFKQPFVGIVNVSSGLAKLFTGFFTLDIYRFGDGLVSLLRGVIELASTPLAWFIKPIMHFSITIFTGLPKVEENQGMIDLVAHGEELLIDQEDDDFSFNKMQKILGICNDLHRKFSKQVMREQETDIDPGAEEKLIGEITAQSTPLKLQKVKDYFTLFSGEFSKPEDREEIKTTDLLGMG</sequence>
<dbReference type="InterPro" id="IPR036188">
    <property type="entry name" value="FAD/NAD-bd_sf"/>
</dbReference>
<evidence type="ECO:0000313" key="2">
    <source>
        <dbReference type="EMBL" id="KTD24223.1"/>
    </source>
</evidence>
<accession>A0A0W0VVX5</accession>
<comment type="caution">
    <text evidence="2">The sequence shown here is derived from an EMBL/GenBank/DDBJ whole genome shotgun (WGS) entry which is preliminary data.</text>
</comment>
<dbReference type="PATRIC" id="fig|466.6.peg.3312"/>
<evidence type="ECO:0000313" key="3">
    <source>
        <dbReference type="Proteomes" id="UP000054908"/>
    </source>
</evidence>
<dbReference type="SUPFAM" id="SSF51905">
    <property type="entry name" value="FAD/NAD(P)-binding domain"/>
    <property type="match status" value="1"/>
</dbReference>
<dbReference type="RefSeq" id="WP_058453751.1">
    <property type="nucleotide sequence ID" value="NZ_CAAAIB010000001.1"/>
</dbReference>
<dbReference type="OrthoDB" id="5654288at2"/>
<dbReference type="AlphaFoldDB" id="A0A0W0VVX5"/>
<name>A0A0W0VVX5_9GAMM</name>
<proteinExistence type="predicted"/>
<protein>
    <submittedName>
        <fullName evidence="2">Uncharacterized protein</fullName>
    </submittedName>
</protein>
<organism evidence="2 3">
    <name type="scientific">Legionella maceachernii</name>
    <dbReference type="NCBI Taxonomy" id="466"/>
    <lineage>
        <taxon>Bacteria</taxon>
        <taxon>Pseudomonadati</taxon>
        <taxon>Pseudomonadota</taxon>
        <taxon>Gammaproteobacteria</taxon>
        <taxon>Legionellales</taxon>
        <taxon>Legionellaceae</taxon>
        <taxon>Legionella</taxon>
    </lineage>
</organism>
<dbReference type="EMBL" id="LNYL01000051">
    <property type="protein sequence ID" value="KTD24223.1"/>
    <property type="molecule type" value="Genomic_DNA"/>
</dbReference>
<dbReference type="Proteomes" id="UP000054908">
    <property type="component" value="Unassembled WGS sequence"/>
</dbReference>
<dbReference type="STRING" id="466.Lmac_3096"/>
<reference evidence="2 3" key="1">
    <citation type="submission" date="2015-11" db="EMBL/GenBank/DDBJ databases">
        <title>Genomic analysis of 38 Legionella species identifies large and diverse effector repertoires.</title>
        <authorList>
            <person name="Burstein D."/>
            <person name="Amaro F."/>
            <person name="Zusman T."/>
            <person name="Lifshitz Z."/>
            <person name="Cohen O."/>
            <person name="Gilbert J.A."/>
            <person name="Pupko T."/>
            <person name="Shuman H.A."/>
            <person name="Segal G."/>
        </authorList>
    </citation>
    <scope>NUCLEOTIDE SEQUENCE [LARGE SCALE GENOMIC DNA]</scope>
    <source>
        <strain evidence="2 3">PX-1-G2-E2</strain>
    </source>
</reference>
<dbReference type="Gene3D" id="3.50.50.60">
    <property type="entry name" value="FAD/NAD(P)-binding domain"/>
    <property type="match status" value="2"/>
</dbReference>
<gene>
    <name evidence="2" type="ORF">Lmac_3096</name>
</gene>
<keyword evidence="3" id="KW-1185">Reference proteome</keyword>
<feature type="region of interest" description="Disordered" evidence="1">
    <location>
        <begin position="96"/>
        <end position="121"/>
    </location>
</feature>